<gene>
    <name evidence="9" type="ORF">H010_18093</name>
</gene>
<dbReference type="EMBL" id="AOGK01000017">
    <property type="protein sequence ID" value="MDG5977178.1"/>
    <property type="molecule type" value="Genomic_DNA"/>
</dbReference>
<evidence type="ECO:0000256" key="2">
    <source>
        <dbReference type="ARBA" id="ARBA00022670"/>
    </source>
</evidence>
<organism evidence="9 10">
    <name type="scientific">Hydrogenophaga taeniospiralis CCUG 15921</name>
    <dbReference type="NCBI Taxonomy" id="1281780"/>
    <lineage>
        <taxon>Bacteria</taxon>
        <taxon>Pseudomonadati</taxon>
        <taxon>Pseudomonadota</taxon>
        <taxon>Betaproteobacteria</taxon>
        <taxon>Burkholderiales</taxon>
        <taxon>Comamonadaceae</taxon>
        <taxon>Hydrogenophaga</taxon>
    </lineage>
</organism>
<dbReference type="PANTHER" id="PTHR43806">
    <property type="entry name" value="PEPTIDASE S8"/>
    <property type="match status" value="1"/>
</dbReference>
<dbReference type="InterPro" id="IPR007280">
    <property type="entry name" value="Peptidase_C_arc/bac"/>
</dbReference>
<feature type="active site" description="Charge relay system" evidence="5">
    <location>
        <position position="72"/>
    </location>
</feature>
<dbReference type="PROSITE" id="PS00136">
    <property type="entry name" value="SUBTILASE_ASP"/>
    <property type="match status" value="1"/>
</dbReference>
<dbReference type="Proteomes" id="UP001152876">
    <property type="component" value="Unassembled WGS sequence"/>
</dbReference>
<dbReference type="PRINTS" id="PR00723">
    <property type="entry name" value="SUBTILISIN"/>
</dbReference>
<dbReference type="SUPFAM" id="SSF52743">
    <property type="entry name" value="Subtilisin-like"/>
    <property type="match status" value="1"/>
</dbReference>
<feature type="active site" description="Charge relay system" evidence="5">
    <location>
        <position position="305"/>
    </location>
</feature>
<dbReference type="Pfam" id="PF00082">
    <property type="entry name" value="Peptidase_S8"/>
    <property type="match status" value="1"/>
</dbReference>
<evidence type="ECO:0000259" key="7">
    <source>
        <dbReference type="Pfam" id="PF00082"/>
    </source>
</evidence>
<keyword evidence="3 5" id="KW-0378">Hydrolase</keyword>
<keyword evidence="4 5" id="KW-0720">Serine protease</keyword>
<dbReference type="GO" id="GO:0006508">
    <property type="term" value="P:proteolysis"/>
    <property type="evidence" value="ECO:0007669"/>
    <property type="project" value="UniProtKB-KW"/>
</dbReference>
<dbReference type="PROSITE" id="PS51892">
    <property type="entry name" value="SUBTILASE"/>
    <property type="match status" value="1"/>
</dbReference>
<dbReference type="PROSITE" id="PS00138">
    <property type="entry name" value="SUBTILASE_SER"/>
    <property type="match status" value="1"/>
</dbReference>
<accession>A0A9X4SCW7</accession>
<dbReference type="InterPro" id="IPR015500">
    <property type="entry name" value="Peptidase_S8_subtilisin-rel"/>
</dbReference>
<keyword evidence="10" id="KW-1185">Reference proteome</keyword>
<reference evidence="9" key="1">
    <citation type="submission" date="2013-01" db="EMBL/GenBank/DDBJ databases">
        <title>Genome draft of Hydrogenophaga taeniospiralis 2K1.</title>
        <authorList>
            <person name="Gomila M."/>
            <person name="Lalucat J."/>
        </authorList>
    </citation>
    <scope>NUCLEOTIDE SEQUENCE</scope>
    <source>
        <strain evidence="9">CCUG 15921</strain>
    </source>
</reference>
<dbReference type="Gene3D" id="3.40.50.200">
    <property type="entry name" value="Peptidase S8/S53 domain"/>
    <property type="match status" value="1"/>
</dbReference>
<dbReference type="InterPro" id="IPR023828">
    <property type="entry name" value="Peptidase_S8_Ser-AS"/>
</dbReference>
<protein>
    <submittedName>
        <fullName evidence="9">Subtilisin-like serine protease</fullName>
    </submittedName>
</protein>
<proteinExistence type="inferred from homology"/>
<evidence type="ECO:0000256" key="6">
    <source>
        <dbReference type="RuleBase" id="RU003355"/>
    </source>
</evidence>
<dbReference type="PROSITE" id="PS00137">
    <property type="entry name" value="SUBTILASE_HIS"/>
    <property type="match status" value="1"/>
</dbReference>
<dbReference type="InterPro" id="IPR023827">
    <property type="entry name" value="Peptidase_S8_Asp-AS"/>
</dbReference>
<dbReference type="PANTHER" id="PTHR43806:SF11">
    <property type="entry name" value="CEREVISIN-RELATED"/>
    <property type="match status" value="1"/>
</dbReference>
<dbReference type="InterPro" id="IPR000209">
    <property type="entry name" value="Peptidase_S8/S53_dom"/>
</dbReference>
<evidence type="ECO:0000256" key="1">
    <source>
        <dbReference type="ARBA" id="ARBA00011073"/>
    </source>
</evidence>
<dbReference type="GO" id="GO:0004252">
    <property type="term" value="F:serine-type endopeptidase activity"/>
    <property type="evidence" value="ECO:0007669"/>
    <property type="project" value="UniProtKB-UniRule"/>
</dbReference>
<name>A0A9X4SCW7_9BURK</name>
<evidence type="ECO:0000313" key="9">
    <source>
        <dbReference type="EMBL" id="MDG5977178.1"/>
    </source>
</evidence>
<comment type="caution">
    <text evidence="9">The sequence shown here is derived from an EMBL/GenBank/DDBJ whole genome shotgun (WGS) entry which is preliminary data.</text>
</comment>
<evidence type="ECO:0000256" key="3">
    <source>
        <dbReference type="ARBA" id="ARBA00022801"/>
    </source>
</evidence>
<feature type="active site" description="Charge relay system" evidence="5">
    <location>
        <position position="130"/>
    </location>
</feature>
<comment type="similarity">
    <text evidence="1 5 6">Belongs to the peptidase S8 family.</text>
</comment>
<dbReference type="AlphaFoldDB" id="A0A9X4SCW7"/>
<feature type="domain" description="Peptidase C-terminal archaeal/bacterial" evidence="8">
    <location>
        <begin position="386"/>
        <end position="452"/>
    </location>
</feature>
<sequence length="540" mass="55705">MARFKRFSYFSGMSLRASAQDVQALLSDPEVLRVHEDVLRKPVMLDSTARVGMVSGAFQGRTGAGQVVAVLDSGIEKTHPYLSGRVVSEACYSTNDAGSSSTSLCPGSVESSTAVNSGLDCSSSINGCGHGTMVGGIVAGNTHPSYGGGMARSAELISIQIYSRIDNSTICGGAPPCILTWTSDEILGLERVYALRSSYRIASVNMSLGGGAYSSYCDSEPEYPIVASLRLAGIATVVASGNEYQSSKLSAPACLSNVISVGSTTDSDTVSDFSNSAPMLQLLAPGDDITSTYLSGSYLTGDGTSFATPIVAGAIATLREQNPQASVDTMLAMLKSTGLGVVDSRNQLLRSRIRVDQAMSGLDSLARIPNGRSLSGQSGTTGQFSYYSVVVPSGASNLSIQTTGGTGNPNMYVKRGSRPTQASFDCSSANAGTTEACSFASPTAGTYHVMLHAPSAYSGVTVRADFDLGCASSSDIVLPSSVSGTAEHSTCGTITSHATSTAVSNTGVLQLNAGTGIVLRSGFRLTAGGRLWARVYPDMQ</sequence>
<dbReference type="InterPro" id="IPR050131">
    <property type="entry name" value="Peptidase_S8_subtilisin-like"/>
</dbReference>
<dbReference type="InterPro" id="IPR036852">
    <property type="entry name" value="Peptidase_S8/S53_dom_sf"/>
</dbReference>
<keyword evidence="2 5" id="KW-0645">Protease</keyword>
<evidence type="ECO:0000313" key="10">
    <source>
        <dbReference type="Proteomes" id="UP001152876"/>
    </source>
</evidence>
<evidence type="ECO:0000256" key="4">
    <source>
        <dbReference type="ARBA" id="ARBA00022825"/>
    </source>
</evidence>
<dbReference type="Gene3D" id="2.60.120.380">
    <property type="match status" value="1"/>
</dbReference>
<dbReference type="InterPro" id="IPR022398">
    <property type="entry name" value="Peptidase_S8_His-AS"/>
</dbReference>
<evidence type="ECO:0000256" key="5">
    <source>
        <dbReference type="PROSITE-ProRule" id="PRU01240"/>
    </source>
</evidence>
<dbReference type="Pfam" id="PF04151">
    <property type="entry name" value="PPC"/>
    <property type="match status" value="1"/>
</dbReference>
<feature type="domain" description="Peptidase S8/S53" evidence="7">
    <location>
        <begin position="63"/>
        <end position="338"/>
    </location>
</feature>
<evidence type="ECO:0000259" key="8">
    <source>
        <dbReference type="Pfam" id="PF04151"/>
    </source>
</evidence>